<accession>A0ABQ7FWV4</accession>
<organism evidence="2 3">
    <name type="scientific">Dunaliella salina</name>
    <name type="common">Green alga</name>
    <name type="synonym">Protococcus salinus</name>
    <dbReference type="NCBI Taxonomy" id="3046"/>
    <lineage>
        <taxon>Eukaryota</taxon>
        <taxon>Viridiplantae</taxon>
        <taxon>Chlorophyta</taxon>
        <taxon>core chlorophytes</taxon>
        <taxon>Chlorophyceae</taxon>
        <taxon>CS clade</taxon>
        <taxon>Chlamydomonadales</taxon>
        <taxon>Dunaliellaceae</taxon>
        <taxon>Dunaliella</taxon>
    </lineage>
</organism>
<feature type="compositionally biased region" description="Basic and acidic residues" evidence="1">
    <location>
        <begin position="14"/>
        <end position="25"/>
    </location>
</feature>
<evidence type="ECO:0000313" key="2">
    <source>
        <dbReference type="EMBL" id="KAF5826848.1"/>
    </source>
</evidence>
<keyword evidence="3" id="KW-1185">Reference proteome</keyword>
<dbReference type="Proteomes" id="UP000815325">
    <property type="component" value="Unassembled WGS sequence"/>
</dbReference>
<feature type="region of interest" description="Disordered" evidence="1">
    <location>
        <begin position="1"/>
        <end position="36"/>
    </location>
</feature>
<reference evidence="2" key="1">
    <citation type="submission" date="2017-08" db="EMBL/GenBank/DDBJ databases">
        <authorList>
            <person name="Polle J.E."/>
            <person name="Barry K."/>
            <person name="Cushman J."/>
            <person name="Schmutz J."/>
            <person name="Tran D."/>
            <person name="Hathwaick L.T."/>
            <person name="Yim W.C."/>
            <person name="Jenkins J."/>
            <person name="Mckie-Krisberg Z.M."/>
            <person name="Prochnik S."/>
            <person name="Lindquist E."/>
            <person name="Dockter R.B."/>
            <person name="Adam C."/>
            <person name="Molina H."/>
            <person name="Bunkerborg J."/>
            <person name="Jin E."/>
            <person name="Buchheim M."/>
            <person name="Magnuson J."/>
        </authorList>
    </citation>
    <scope>NUCLEOTIDE SEQUENCE</scope>
    <source>
        <strain evidence="2">CCAP 19/18</strain>
    </source>
</reference>
<sequence length="124" mass="13818">MQDQFQQSSPQQAQHEEDAGTREEGTADGVYQEVDGDDDTLQTLADTFKGKLRLLSGSLESIGRKASGLNNEIGIADSNSAEFASRLHQAEQTISRLRAERELGSMREELLQQQVYRLETMLES</sequence>
<feature type="non-terminal residue" evidence="2">
    <location>
        <position position="124"/>
    </location>
</feature>
<gene>
    <name evidence="2" type="ORF">DUNSADRAFT_1885</name>
</gene>
<proteinExistence type="predicted"/>
<evidence type="ECO:0000313" key="3">
    <source>
        <dbReference type="Proteomes" id="UP000815325"/>
    </source>
</evidence>
<comment type="caution">
    <text evidence="2">The sequence shown here is derived from an EMBL/GenBank/DDBJ whole genome shotgun (WGS) entry which is preliminary data.</text>
</comment>
<evidence type="ECO:0000256" key="1">
    <source>
        <dbReference type="SAM" id="MobiDB-lite"/>
    </source>
</evidence>
<protein>
    <submittedName>
        <fullName evidence="2">Uncharacterized protein</fullName>
    </submittedName>
</protein>
<dbReference type="EMBL" id="MU070683">
    <property type="protein sequence ID" value="KAF5826848.1"/>
    <property type="molecule type" value="Genomic_DNA"/>
</dbReference>
<feature type="compositionally biased region" description="Low complexity" evidence="1">
    <location>
        <begin position="1"/>
        <end position="13"/>
    </location>
</feature>
<name>A0ABQ7FWV4_DUNSA</name>